<keyword evidence="3 8" id="KW-0812">Transmembrane</keyword>
<evidence type="ECO:0000256" key="8">
    <source>
        <dbReference type="SAM" id="Phobius"/>
    </source>
</evidence>
<feature type="region of interest" description="Disordered" evidence="7">
    <location>
        <begin position="310"/>
        <end position="367"/>
    </location>
</feature>
<keyword evidence="4 8" id="KW-1133">Transmembrane helix</keyword>
<evidence type="ECO:0000256" key="4">
    <source>
        <dbReference type="ARBA" id="ARBA00022989"/>
    </source>
</evidence>
<reference evidence="11 12" key="1">
    <citation type="journal article" date="2021" name="ISME Commun">
        <title>Automated analysis of genomic sequences facilitates high-throughput and comprehensive description of bacteria.</title>
        <authorList>
            <person name="Hitch T.C.A."/>
        </authorList>
    </citation>
    <scope>NUCLEOTIDE SEQUENCE [LARGE SCALE GENOMIC DNA]</scope>
    <source>
        <strain evidence="11 12">Sanger_04</strain>
    </source>
</reference>
<evidence type="ECO:0000259" key="9">
    <source>
        <dbReference type="Pfam" id="PF02687"/>
    </source>
</evidence>
<dbReference type="InterPro" id="IPR050250">
    <property type="entry name" value="Macrolide_Exporter_MacB"/>
</dbReference>
<evidence type="ECO:0000256" key="3">
    <source>
        <dbReference type="ARBA" id="ARBA00022692"/>
    </source>
</evidence>
<keyword evidence="5 8" id="KW-0472">Membrane</keyword>
<comment type="similarity">
    <text evidence="6">Belongs to the ABC-4 integral membrane protein family.</text>
</comment>
<dbReference type="RefSeq" id="WP_262670727.1">
    <property type="nucleotide sequence ID" value="NZ_JAOQKC010000009.1"/>
</dbReference>
<feature type="transmembrane region" description="Helical" evidence="8">
    <location>
        <begin position="466"/>
        <end position="492"/>
    </location>
</feature>
<evidence type="ECO:0000256" key="1">
    <source>
        <dbReference type="ARBA" id="ARBA00004651"/>
    </source>
</evidence>
<evidence type="ECO:0000313" key="12">
    <source>
        <dbReference type="Proteomes" id="UP001652461"/>
    </source>
</evidence>
<comment type="caution">
    <text evidence="11">The sequence shown here is derived from an EMBL/GenBank/DDBJ whole genome shotgun (WGS) entry which is preliminary data.</text>
</comment>
<evidence type="ECO:0000256" key="6">
    <source>
        <dbReference type="ARBA" id="ARBA00038076"/>
    </source>
</evidence>
<dbReference type="Pfam" id="PF02687">
    <property type="entry name" value="FtsX"/>
    <property type="match status" value="1"/>
</dbReference>
<keyword evidence="2" id="KW-1003">Cell membrane</keyword>
<evidence type="ECO:0000313" key="11">
    <source>
        <dbReference type="EMBL" id="MCU6696908.1"/>
    </source>
</evidence>
<dbReference type="EMBL" id="JAOQKC010000009">
    <property type="protein sequence ID" value="MCU6696908.1"/>
    <property type="molecule type" value="Genomic_DNA"/>
</dbReference>
<evidence type="ECO:0000256" key="7">
    <source>
        <dbReference type="SAM" id="MobiDB-lite"/>
    </source>
</evidence>
<feature type="domain" description="MacB-like periplasmic core" evidence="10">
    <location>
        <begin position="31"/>
        <end position="163"/>
    </location>
</feature>
<feature type="domain" description="ABC3 transporter permease C-terminal" evidence="9">
    <location>
        <begin position="426"/>
        <end position="544"/>
    </location>
</feature>
<evidence type="ECO:0000256" key="2">
    <source>
        <dbReference type="ARBA" id="ARBA00022475"/>
    </source>
</evidence>
<sequence length="551" mass="58048">MMKRQETRQGMRISDLLRTGCINLWRRRTRTVLTAVSMTIGVASIVMLISIGIGYEQLHQETVESMGSLTKIDVTPVQKVDDKQKTAILNDKAVTSLKNLEGVEAVTPVEQLTGYLKSGSYIGMIKLYGIDLSTAESFQITPTEGRAPTEGLRLHPELMVTDDLGASFGDPNNNWADAVDADGNPLVDVLNSPIKLTFDYDQLNGNQKGDSEGRATTTGTFYNLDIVGVCESQNYTYSTSGFLDITRLQEWKKIQEDQAAQKNKSSSAGSAGSSTATDSSSGSTTASGTAASGTGAQSGTAAIGNAAANGSTGANTNTTNPTGSTGTQSGTAAAQGGTSSGGNSKDTERAAVGSSTGSSTSTRGGSTNPALANAYDLVWVKAEKVSDVQRISNLIKQAGFDTYSQNDMLETVKKQSRQLQGVLGALGLVSLLISGIGVANTMMMSINERTREVGILKVLGTEFSDIARMFLTEAFLVGLMGGLAGLLVSFLLKQLIPRVLASLAGMEIRCAFTWWLILGSVLFAGVVALIAAWIPAHKAMNISPNEAIRSE</sequence>
<name>A0ABT2RX96_9FIRM</name>
<organism evidence="11 12">
    <name type="scientific">Laedolimicola ammoniilytica</name>
    <dbReference type="NCBI Taxonomy" id="2981771"/>
    <lineage>
        <taxon>Bacteria</taxon>
        <taxon>Bacillati</taxon>
        <taxon>Bacillota</taxon>
        <taxon>Clostridia</taxon>
        <taxon>Lachnospirales</taxon>
        <taxon>Lachnospiraceae</taxon>
        <taxon>Laedolimicola</taxon>
    </lineage>
</organism>
<accession>A0ABT2RX96</accession>
<gene>
    <name evidence="11" type="ORF">OCV63_08360</name>
</gene>
<evidence type="ECO:0000256" key="5">
    <source>
        <dbReference type="ARBA" id="ARBA00023136"/>
    </source>
</evidence>
<dbReference type="PANTHER" id="PTHR30572:SF4">
    <property type="entry name" value="ABC TRANSPORTER PERMEASE YTRF"/>
    <property type="match status" value="1"/>
</dbReference>
<feature type="region of interest" description="Disordered" evidence="7">
    <location>
        <begin position="259"/>
        <end position="296"/>
    </location>
</feature>
<feature type="compositionally biased region" description="Low complexity" evidence="7">
    <location>
        <begin position="353"/>
        <end position="367"/>
    </location>
</feature>
<dbReference type="Pfam" id="PF12704">
    <property type="entry name" value="MacB_PCD"/>
    <property type="match status" value="1"/>
</dbReference>
<feature type="transmembrane region" description="Helical" evidence="8">
    <location>
        <begin position="32"/>
        <end position="55"/>
    </location>
</feature>
<dbReference type="Proteomes" id="UP001652461">
    <property type="component" value="Unassembled WGS sequence"/>
</dbReference>
<dbReference type="PANTHER" id="PTHR30572">
    <property type="entry name" value="MEMBRANE COMPONENT OF TRANSPORTER-RELATED"/>
    <property type="match status" value="1"/>
</dbReference>
<feature type="transmembrane region" description="Helical" evidence="8">
    <location>
        <begin position="422"/>
        <end position="446"/>
    </location>
</feature>
<keyword evidence="12" id="KW-1185">Reference proteome</keyword>
<feature type="compositionally biased region" description="Low complexity" evidence="7">
    <location>
        <begin position="265"/>
        <end position="296"/>
    </location>
</feature>
<dbReference type="InterPro" id="IPR003838">
    <property type="entry name" value="ABC3_permease_C"/>
</dbReference>
<feature type="transmembrane region" description="Helical" evidence="8">
    <location>
        <begin position="512"/>
        <end position="534"/>
    </location>
</feature>
<protein>
    <submittedName>
        <fullName evidence="11">ABC transporter permease</fullName>
    </submittedName>
</protein>
<feature type="compositionally biased region" description="Low complexity" evidence="7">
    <location>
        <begin position="310"/>
        <end position="344"/>
    </location>
</feature>
<comment type="subcellular location">
    <subcellularLocation>
        <location evidence="1">Cell membrane</location>
        <topology evidence="1">Multi-pass membrane protein</topology>
    </subcellularLocation>
</comment>
<evidence type="ECO:0000259" key="10">
    <source>
        <dbReference type="Pfam" id="PF12704"/>
    </source>
</evidence>
<proteinExistence type="inferred from homology"/>
<dbReference type="InterPro" id="IPR025857">
    <property type="entry name" value="MacB_PCD"/>
</dbReference>